<dbReference type="SUPFAM" id="SSF56059">
    <property type="entry name" value="Glutathione synthetase ATP-binding domain-like"/>
    <property type="match status" value="1"/>
</dbReference>
<dbReference type="Gene3D" id="3.40.50.20">
    <property type="match status" value="1"/>
</dbReference>
<evidence type="ECO:0000256" key="10">
    <source>
        <dbReference type="ARBA" id="ARBA00023211"/>
    </source>
</evidence>
<dbReference type="InterPro" id="IPR000115">
    <property type="entry name" value="PRibGlycinamide_synth"/>
</dbReference>
<dbReference type="UniPathway" id="UPA00074">
    <property type="reaction ID" value="UER00125"/>
</dbReference>
<dbReference type="Pfam" id="PF02843">
    <property type="entry name" value="GARS_C"/>
    <property type="match status" value="1"/>
</dbReference>
<dbReference type="Pfam" id="PF02844">
    <property type="entry name" value="GARS_N"/>
    <property type="match status" value="1"/>
</dbReference>
<evidence type="ECO:0000256" key="8">
    <source>
        <dbReference type="ARBA" id="ARBA00022755"/>
    </source>
</evidence>
<evidence type="ECO:0000256" key="12">
    <source>
        <dbReference type="ARBA" id="ARBA00042242"/>
    </source>
</evidence>
<dbReference type="Gene3D" id="3.90.600.10">
    <property type="entry name" value="Phosphoribosylglycinamide synthetase, C-terminal domain"/>
    <property type="match status" value="1"/>
</dbReference>
<dbReference type="FunFam" id="3.40.50.20:FF:000006">
    <property type="entry name" value="Phosphoribosylamine--glycine ligase, chloroplastic"/>
    <property type="match status" value="1"/>
</dbReference>
<dbReference type="InterPro" id="IPR020559">
    <property type="entry name" value="PRibGlycinamide_synth_CS"/>
</dbReference>
<keyword evidence="5 14" id="KW-0436">Ligase</keyword>
<evidence type="ECO:0000256" key="6">
    <source>
        <dbReference type="ARBA" id="ARBA00022723"/>
    </source>
</evidence>
<dbReference type="GO" id="GO:0009113">
    <property type="term" value="P:purine nucleobase biosynthetic process"/>
    <property type="evidence" value="ECO:0007669"/>
    <property type="project" value="InterPro"/>
</dbReference>
<dbReference type="SMART" id="SM01209">
    <property type="entry name" value="GARS_A"/>
    <property type="match status" value="1"/>
</dbReference>
<dbReference type="Gene3D" id="3.30.1490.20">
    <property type="entry name" value="ATP-grasp fold, A domain"/>
    <property type="match status" value="1"/>
</dbReference>
<evidence type="ECO:0000256" key="7">
    <source>
        <dbReference type="ARBA" id="ARBA00022741"/>
    </source>
</evidence>
<dbReference type="InterPro" id="IPR016185">
    <property type="entry name" value="PreATP-grasp_dom_sf"/>
</dbReference>
<dbReference type="GO" id="GO:0046872">
    <property type="term" value="F:metal ion binding"/>
    <property type="evidence" value="ECO:0007669"/>
    <property type="project" value="UniProtKB-KW"/>
</dbReference>
<dbReference type="PROSITE" id="PS00184">
    <property type="entry name" value="GARS"/>
    <property type="match status" value="1"/>
</dbReference>
<name>A0A7V5RQ37_CALAY</name>
<keyword evidence="10" id="KW-0464">Manganese</keyword>
<evidence type="ECO:0000256" key="11">
    <source>
        <dbReference type="ARBA" id="ARBA00038345"/>
    </source>
</evidence>
<dbReference type="PROSITE" id="PS50975">
    <property type="entry name" value="ATP_GRASP"/>
    <property type="match status" value="1"/>
</dbReference>
<dbReference type="Proteomes" id="UP000885771">
    <property type="component" value="Unassembled WGS sequence"/>
</dbReference>
<evidence type="ECO:0000256" key="4">
    <source>
        <dbReference type="ARBA" id="ARBA00013255"/>
    </source>
</evidence>
<dbReference type="InterPro" id="IPR020562">
    <property type="entry name" value="PRibGlycinamide_synth_N"/>
</dbReference>
<dbReference type="AlphaFoldDB" id="A0A7V5RQ37"/>
<comment type="pathway">
    <text evidence="3 14">Purine metabolism; IMP biosynthesis via de novo pathway; N(1)-(5-phospho-D-ribosyl)glycinamide from 5-phospho-alpha-D-ribose 1-diphosphate: step 2/2.</text>
</comment>
<dbReference type="PANTHER" id="PTHR43472:SF1">
    <property type="entry name" value="PHOSPHORIBOSYLAMINE--GLYCINE LIGASE, CHLOROPLASTIC"/>
    <property type="match status" value="1"/>
</dbReference>
<evidence type="ECO:0000256" key="9">
    <source>
        <dbReference type="ARBA" id="ARBA00022840"/>
    </source>
</evidence>
<dbReference type="EMBL" id="DRLI01000185">
    <property type="protein sequence ID" value="HHM02330.1"/>
    <property type="molecule type" value="Genomic_DNA"/>
</dbReference>
<dbReference type="SMART" id="SM01210">
    <property type="entry name" value="GARS_C"/>
    <property type="match status" value="1"/>
</dbReference>
<dbReference type="InterPro" id="IPR020560">
    <property type="entry name" value="PRibGlycinamide_synth_C-dom"/>
</dbReference>
<dbReference type="SUPFAM" id="SSF52440">
    <property type="entry name" value="PreATP-grasp domain"/>
    <property type="match status" value="1"/>
</dbReference>
<dbReference type="InterPro" id="IPR011761">
    <property type="entry name" value="ATP-grasp"/>
</dbReference>
<comment type="similarity">
    <text evidence="11 14">Belongs to the GARS family.</text>
</comment>
<evidence type="ECO:0000256" key="1">
    <source>
        <dbReference type="ARBA" id="ARBA00001936"/>
    </source>
</evidence>
<dbReference type="GO" id="GO:0005524">
    <property type="term" value="F:ATP binding"/>
    <property type="evidence" value="ECO:0007669"/>
    <property type="project" value="UniProtKB-UniRule"/>
</dbReference>
<evidence type="ECO:0000313" key="17">
    <source>
        <dbReference type="EMBL" id="HHM02330.1"/>
    </source>
</evidence>
<comment type="catalytic activity">
    <reaction evidence="14">
        <text>5-phospho-beta-D-ribosylamine + glycine + ATP = N(1)-(5-phospho-beta-D-ribosyl)glycinamide + ADP + phosphate + H(+)</text>
        <dbReference type="Rhea" id="RHEA:17453"/>
        <dbReference type="ChEBI" id="CHEBI:15378"/>
        <dbReference type="ChEBI" id="CHEBI:30616"/>
        <dbReference type="ChEBI" id="CHEBI:43474"/>
        <dbReference type="ChEBI" id="CHEBI:57305"/>
        <dbReference type="ChEBI" id="CHEBI:58681"/>
        <dbReference type="ChEBI" id="CHEBI:143788"/>
        <dbReference type="ChEBI" id="CHEBI:456216"/>
        <dbReference type="EC" id="6.3.4.13"/>
    </reaction>
</comment>
<dbReference type="EC" id="6.3.4.13" evidence="4 14"/>
<keyword evidence="7 15" id="KW-0547">Nucleotide-binding</keyword>
<evidence type="ECO:0000256" key="3">
    <source>
        <dbReference type="ARBA" id="ARBA00005174"/>
    </source>
</evidence>
<keyword evidence="6" id="KW-0479">Metal-binding</keyword>
<dbReference type="FunFam" id="3.90.600.10:FF:000001">
    <property type="entry name" value="Trifunctional purine biosynthetic protein adenosine-3"/>
    <property type="match status" value="1"/>
</dbReference>
<evidence type="ECO:0000256" key="13">
    <source>
        <dbReference type="ARBA" id="ARBA00042864"/>
    </source>
</evidence>
<dbReference type="Pfam" id="PF01071">
    <property type="entry name" value="GARS_A"/>
    <property type="match status" value="1"/>
</dbReference>
<comment type="cofactor">
    <cofactor evidence="1">
        <name>Mn(2+)</name>
        <dbReference type="ChEBI" id="CHEBI:29035"/>
    </cofactor>
</comment>
<evidence type="ECO:0000259" key="16">
    <source>
        <dbReference type="PROSITE" id="PS50975"/>
    </source>
</evidence>
<evidence type="ECO:0000256" key="5">
    <source>
        <dbReference type="ARBA" id="ARBA00022598"/>
    </source>
</evidence>
<dbReference type="InterPro" id="IPR011054">
    <property type="entry name" value="Rudment_hybrid_motif"/>
</dbReference>
<dbReference type="Gene3D" id="3.30.470.20">
    <property type="entry name" value="ATP-grasp fold, B domain"/>
    <property type="match status" value="1"/>
</dbReference>
<dbReference type="GO" id="GO:0004637">
    <property type="term" value="F:phosphoribosylamine-glycine ligase activity"/>
    <property type="evidence" value="ECO:0007669"/>
    <property type="project" value="UniProtKB-UniRule"/>
</dbReference>
<comment type="cofactor">
    <cofactor evidence="2">
        <name>Mg(2+)</name>
        <dbReference type="ChEBI" id="CHEBI:18420"/>
    </cofactor>
</comment>
<keyword evidence="8 14" id="KW-0658">Purine biosynthesis</keyword>
<keyword evidence="9 15" id="KW-0067">ATP-binding</keyword>
<organism evidence="17">
    <name type="scientific">Caldithrix abyssi</name>
    <dbReference type="NCBI Taxonomy" id="187145"/>
    <lineage>
        <taxon>Bacteria</taxon>
        <taxon>Pseudomonadati</taxon>
        <taxon>Calditrichota</taxon>
        <taxon>Calditrichia</taxon>
        <taxon>Calditrichales</taxon>
        <taxon>Calditrichaceae</taxon>
        <taxon>Caldithrix</taxon>
    </lineage>
</organism>
<dbReference type="InterPro" id="IPR037123">
    <property type="entry name" value="PRibGlycinamide_synth_C_sf"/>
</dbReference>
<dbReference type="InterPro" id="IPR020561">
    <property type="entry name" value="PRibGlycinamid_synth_ATP-grasp"/>
</dbReference>
<evidence type="ECO:0000256" key="15">
    <source>
        <dbReference type="PROSITE-ProRule" id="PRU00409"/>
    </source>
</evidence>
<evidence type="ECO:0000256" key="14">
    <source>
        <dbReference type="HAMAP-Rule" id="MF_00138"/>
    </source>
</evidence>
<comment type="caution">
    <text evidence="17">The sequence shown here is derived from an EMBL/GenBank/DDBJ whole genome shotgun (WGS) entry which is preliminary data.</text>
</comment>
<dbReference type="HAMAP" id="MF_00138">
    <property type="entry name" value="GARS"/>
    <property type="match status" value="1"/>
</dbReference>
<feature type="domain" description="ATP-grasp" evidence="16">
    <location>
        <begin position="107"/>
        <end position="314"/>
    </location>
</feature>
<protein>
    <recommendedName>
        <fullName evidence="4 14">Phosphoribosylamine--glycine ligase</fullName>
        <ecNumber evidence="4 14">6.3.4.13</ecNumber>
    </recommendedName>
    <alternativeName>
        <fullName evidence="14">GARS</fullName>
    </alternativeName>
    <alternativeName>
        <fullName evidence="12 14">Glycinamide ribonucleotide synthetase</fullName>
    </alternativeName>
    <alternativeName>
        <fullName evidence="13 14">Phosphoribosylglycinamide synthetase</fullName>
    </alternativeName>
</protein>
<accession>A0A7V5RQ37</accession>
<evidence type="ECO:0000256" key="2">
    <source>
        <dbReference type="ARBA" id="ARBA00001946"/>
    </source>
</evidence>
<dbReference type="NCBIfam" id="TIGR00877">
    <property type="entry name" value="purD"/>
    <property type="match status" value="1"/>
</dbReference>
<dbReference type="SUPFAM" id="SSF51246">
    <property type="entry name" value="Rudiment single hybrid motif"/>
    <property type="match status" value="1"/>
</dbReference>
<dbReference type="PANTHER" id="PTHR43472">
    <property type="entry name" value="PHOSPHORIBOSYLAMINE--GLYCINE LIGASE"/>
    <property type="match status" value="1"/>
</dbReference>
<sequence length="424" mass="45230">MKVLVIGGGGREHALVWKLSQSPLVKKIYCAPGNPGMAALAECRPIAADDLNGLAGLAQKEKIDLTVVGPEVPLVMGIADLFTKKGLPVFGPEAGAALLEGSKAFSKKLMREKGIPTADFAVFNEAGSARDFIEACRDFPVVLKADGLAAGKGVLICHDRDQALRGVDSILADKTFGNAGNTLLIEQFIRGDELSLFVLTDGKRYLMLPAAQDHKKIGEGDTGANTGGMGAYAPAPLGDRALLDKVATQVVEPTLEAMRAIGHPYRGLLYVGLIIREGKPFVLEYNCRFGDPETQAVLPLIEDDLAPVFMQIARGRLETERLKVSRRRAFDVVIASGGYPAGYTRGHVISGLDGLPEDILCFHAGTAIKQGQTVTAGGRVLNLVALDDTFSGAAKKAYAAIRGISFKDMYYRRDIGYKVLESGS</sequence>
<gene>
    <name evidence="14 17" type="primary">purD</name>
    <name evidence="17" type="ORF">ENJ15_04900</name>
</gene>
<dbReference type="GO" id="GO:0006189">
    <property type="term" value="P:'de novo' IMP biosynthetic process"/>
    <property type="evidence" value="ECO:0007669"/>
    <property type="project" value="UniProtKB-UniRule"/>
</dbReference>
<reference evidence="17" key="1">
    <citation type="journal article" date="2020" name="mSystems">
        <title>Genome- and Community-Level Interaction Insights into Carbon Utilization and Element Cycling Functions of Hydrothermarchaeota in Hydrothermal Sediment.</title>
        <authorList>
            <person name="Zhou Z."/>
            <person name="Liu Y."/>
            <person name="Xu W."/>
            <person name="Pan J."/>
            <person name="Luo Z.H."/>
            <person name="Li M."/>
        </authorList>
    </citation>
    <scope>NUCLEOTIDE SEQUENCE [LARGE SCALE GENOMIC DNA]</scope>
    <source>
        <strain evidence="17">HyVt-460</strain>
    </source>
</reference>
<proteinExistence type="inferred from homology"/>
<dbReference type="InterPro" id="IPR013815">
    <property type="entry name" value="ATP_grasp_subdomain_1"/>
</dbReference>